<evidence type="ECO:0008006" key="5">
    <source>
        <dbReference type="Google" id="ProtNLM"/>
    </source>
</evidence>
<dbReference type="RefSeq" id="WP_089741099.1">
    <property type="nucleotide sequence ID" value="NZ_FNHD01000001.1"/>
</dbReference>
<evidence type="ECO:0000313" key="2">
    <source>
        <dbReference type="EMBL" id="VFB02328.1"/>
    </source>
</evidence>
<name>A0A1G9K525_9FLAO</name>
<gene>
    <name evidence="2" type="ORF">NCTC12078_00303</name>
    <name evidence="1" type="ORF">SAMN05216273_101200</name>
</gene>
<accession>A0A1G9K525</accession>
<dbReference type="AlphaFoldDB" id="A0A1G9K525"/>
<dbReference type="STRING" id="1141221.SAMN05216273_101200"/>
<sequence length="135" mass="14486">MFKKLIAGLGGAIALNILHEIIRKNFEDVPHINEIGEQALQKAAEANDIQLSDPDTIYAATLAGDVISNAVYYAGTATNHEVLSGIAAGVGAIMLPEKLGLDDTPVAENNKKKLMTIGYYTFGAIVTKLIYNRIK</sequence>
<evidence type="ECO:0000313" key="4">
    <source>
        <dbReference type="Proteomes" id="UP000290013"/>
    </source>
</evidence>
<dbReference type="EMBL" id="LR215974">
    <property type="protein sequence ID" value="VFB02328.1"/>
    <property type="molecule type" value="Genomic_DNA"/>
</dbReference>
<evidence type="ECO:0000313" key="1">
    <source>
        <dbReference type="EMBL" id="SDL44626.1"/>
    </source>
</evidence>
<protein>
    <recommendedName>
        <fullName evidence="5">DUF4126 domain-containing protein</fullName>
    </recommendedName>
</protein>
<evidence type="ECO:0000313" key="3">
    <source>
        <dbReference type="Proteomes" id="UP000199242"/>
    </source>
</evidence>
<keyword evidence="3" id="KW-1185">Reference proteome</keyword>
<organism evidence="2 4">
    <name type="scientific">Chryseobacterium taihuense</name>
    <dbReference type="NCBI Taxonomy" id="1141221"/>
    <lineage>
        <taxon>Bacteria</taxon>
        <taxon>Pseudomonadati</taxon>
        <taxon>Bacteroidota</taxon>
        <taxon>Flavobacteriia</taxon>
        <taxon>Flavobacteriales</taxon>
        <taxon>Weeksellaceae</taxon>
        <taxon>Chryseobacterium group</taxon>
        <taxon>Chryseobacterium</taxon>
    </lineage>
</organism>
<accession>A0A4U8WI25</accession>
<proteinExistence type="predicted"/>
<dbReference type="Proteomes" id="UP000290013">
    <property type="component" value="Chromosome"/>
</dbReference>
<dbReference type="OrthoDB" id="677977at2"/>
<dbReference type="EMBL" id="FNHD01000001">
    <property type="protein sequence ID" value="SDL44626.1"/>
    <property type="molecule type" value="Genomic_DNA"/>
</dbReference>
<dbReference type="KEGG" id="ctai:NCTC12078_00303"/>
<dbReference type="Proteomes" id="UP000199242">
    <property type="component" value="Unassembled WGS sequence"/>
</dbReference>
<reference evidence="1 3" key="1">
    <citation type="submission" date="2016-10" db="EMBL/GenBank/DDBJ databases">
        <authorList>
            <person name="Varghese N."/>
            <person name="Submissions S."/>
        </authorList>
    </citation>
    <scope>NUCLEOTIDE SEQUENCE [LARGE SCALE GENOMIC DNA]</scope>
    <source>
        <strain evidence="1 3">CGMCC 1.10941</strain>
    </source>
</reference>
<reference evidence="2 4" key="2">
    <citation type="submission" date="2019-02" db="EMBL/GenBank/DDBJ databases">
        <authorList>
            <consortium name="Pathogen Informatics"/>
        </authorList>
    </citation>
    <scope>NUCLEOTIDE SEQUENCE [LARGE SCALE GENOMIC DNA]</scope>
    <source>
        <strain evidence="2 4">3012STDY6944375</strain>
    </source>
</reference>